<keyword evidence="8" id="KW-1185">Reference proteome</keyword>
<dbReference type="EC" id="3.1.-.-" evidence="5"/>
<evidence type="ECO:0000313" key="8">
    <source>
        <dbReference type="Proteomes" id="UP000220527"/>
    </source>
</evidence>
<protein>
    <recommendedName>
        <fullName evidence="5">Ribonuclease VapC</fullName>
        <shortName evidence="5">RNase VapC</shortName>
        <ecNumber evidence="5">3.1.-.-</ecNumber>
    </recommendedName>
    <alternativeName>
        <fullName evidence="5">Toxin VapC</fullName>
    </alternativeName>
</protein>
<keyword evidence="5" id="KW-0800">Toxin</keyword>
<dbReference type="OrthoDB" id="162724at2"/>
<dbReference type="GO" id="GO:0090729">
    <property type="term" value="F:toxin activity"/>
    <property type="evidence" value="ECO:0007669"/>
    <property type="project" value="UniProtKB-KW"/>
</dbReference>
<evidence type="ECO:0000256" key="5">
    <source>
        <dbReference type="HAMAP-Rule" id="MF_00265"/>
    </source>
</evidence>
<dbReference type="GO" id="GO:0016787">
    <property type="term" value="F:hydrolase activity"/>
    <property type="evidence" value="ECO:0007669"/>
    <property type="project" value="UniProtKB-KW"/>
</dbReference>
<dbReference type="AlphaFoldDB" id="A0A2A6RLK5"/>
<dbReference type="HAMAP" id="MF_00265">
    <property type="entry name" value="VapC_Nob1"/>
    <property type="match status" value="1"/>
</dbReference>
<keyword evidence="1 5" id="KW-1277">Toxin-antitoxin system</keyword>
<evidence type="ECO:0000256" key="4">
    <source>
        <dbReference type="ARBA" id="ARBA00022801"/>
    </source>
</evidence>
<dbReference type="RefSeq" id="WP_097643391.1">
    <property type="nucleotide sequence ID" value="NZ_NQWI01000022.1"/>
</dbReference>
<name>A0A2A6RLK5_9CHLR</name>
<dbReference type="GO" id="GO:0000287">
    <property type="term" value="F:magnesium ion binding"/>
    <property type="evidence" value="ECO:0007669"/>
    <property type="project" value="UniProtKB-UniRule"/>
</dbReference>
<evidence type="ECO:0000256" key="3">
    <source>
        <dbReference type="ARBA" id="ARBA00022723"/>
    </source>
</evidence>
<dbReference type="InterPro" id="IPR044153">
    <property type="entry name" value="PIN_Pae0151-like"/>
</dbReference>
<proteinExistence type="inferred from homology"/>
<reference evidence="8" key="1">
    <citation type="submission" date="2017-08" db="EMBL/GenBank/DDBJ databases">
        <authorList>
            <person name="Grouzdev D.S."/>
            <person name="Gaisin V.A."/>
            <person name="Rysina M.S."/>
            <person name="Gorlenko V.M."/>
        </authorList>
    </citation>
    <scope>NUCLEOTIDE SEQUENCE [LARGE SCALE GENOMIC DNA]</scope>
    <source>
        <strain evidence="8">Kir15-3F</strain>
    </source>
</reference>
<evidence type="ECO:0000259" key="6">
    <source>
        <dbReference type="Pfam" id="PF01850"/>
    </source>
</evidence>
<keyword evidence="3 5" id="KW-0479">Metal-binding</keyword>
<evidence type="ECO:0000256" key="1">
    <source>
        <dbReference type="ARBA" id="ARBA00022649"/>
    </source>
</evidence>
<dbReference type="EMBL" id="NQWI01000022">
    <property type="protein sequence ID" value="PDW03738.1"/>
    <property type="molecule type" value="Genomic_DNA"/>
</dbReference>
<comment type="function">
    <text evidence="5">Toxic component of a toxin-antitoxin (TA) system. An RNase.</text>
</comment>
<comment type="cofactor">
    <cofactor evidence="5">
        <name>Mg(2+)</name>
        <dbReference type="ChEBI" id="CHEBI:18420"/>
    </cofactor>
</comment>
<feature type="binding site" evidence="5">
    <location>
        <position position="100"/>
    </location>
    <ligand>
        <name>Mg(2+)</name>
        <dbReference type="ChEBI" id="CHEBI:18420"/>
    </ligand>
</feature>
<dbReference type="SUPFAM" id="SSF88723">
    <property type="entry name" value="PIN domain-like"/>
    <property type="match status" value="1"/>
</dbReference>
<dbReference type="Proteomes" id="UP000220527">
    <property type="component" value="Unassembled WGS sequence"/>
</dbReference>
<comment type="similarity">
    <text evidence="5">Belongs to the PINc/VapC protein family.</text>
</comment>
<feature type="binding site" evidence="5">
    <location>
        <position position="5"/>
    </location>
    <ligand>
        <name>Mg(2+)</name>
        <dbReference type="ChEBI" id="CHEBI:18420"/>
    </ligand>
</feature>
<comment type="caution">
    <text evidence="7">The sequence shown here is derived from an EMBL/GenBank/DDBJ whole genome shotgun (WGS) entry which is preliminary data.</text>
</comment>
<accession>A0A2A6RLK5</accession>
<dbReference type="InterPro" id="IPR002716">
    <property type="entry name" value="PIN_dom"/>
</dbReference>
<organism evidence="7 8">
    <name type="scientific">Candidatus Viridilinea mediisalina</name>
    <dbReference type="NCBI Taxonomy" id="2024553"/>
    <lineage>
        <taxon>Bacteria</taxon>
        <taxon>Bacillati</taxon>
        <taxon>Chloroflexota</taxon>
        <taxon>Chloroflexia</taxon>
        <taxon>Chloroflexales</taxon>
        <taxon>Chloroflexineae</taxon>
        <taxon>Oscillochloridaceae</taxon>
        <taxon>Candidatus Viridilinea</taxon>
    </lineage>
</organism>
<evidence type="ECO:0000256" key="2">
    <source>
        <dbReference type="ARBA" id="ARBA00022722"/>
    </source>
</evidence>
<dbReference type="Gene3D" id="3.40.50.1010">
    <property type="entry name" value="5'-nuclease"/>
    <property type="match status" value="1"/>
</dbReference>
<dbReference type="GO" id="GO:0004540">
    <property type="term" value="F:RNA nuclease activity"/>
    <property type="evidence" value="ECO:0007669"/>
    <property type="project" value="InterPro"/>
</dbReference>
<feature type="domain" description="PIN" evidence="6">
    <location>
        <begin position="3"/>
        <end position="125"/>
    </location>
</feature>
<sequence length="145" mass="16009">MYTLDANVFVRDADARDPDHRSCRALLKQLAITNTPVTMPLLVLAEVAGALSREFRDPLRARIFIDLLTTLPNVTFVALDTELAQEAAYLAADRALRGADAMYVAVARRYRCALVSLDREQRERAALLVPTLTPTEALAKLNATP</sequence>
<dbReference type="InterPro" id="IPR022907">
    <property type="entry name" value="VapC_family"/>
</dbReference>
<dbReference type="CDD" id="cd09873">
    <property type="entry name" value="PIN_Pae0151-like"/>
    <property type="match status" value="1"/>
</dbReference>
<gene>
    <name evidence="5" type="primary">vapC</name>
    <name evidence="7" type="ORF">CJ255_07085</name>
</gene>
<evidence type="ECO:0000313" key="7">
    <source>
        <dbReference type="EMBL" id="PDW03738.1"/>
    </source>
</evidence>
<keyword evidence="2 5" id="KW-0540">Nuclease</keyword>
<keyword evidence="5" id="KW-0460">Magnesium</keyword>
<dbReference type="InterPro" id="IPR029060">
    <property type="entry name" value="PIN-like_dom_sf"/>
</dbReference>
<keyword evidence="4 5" id="KW-0378">Hydrolase</keyword>
<dbReference type="Pfam" id="PF01850">
    <property type="entry name" value="PIN"/>
    <property type="match status" value="1"/>
</dbReference>